<evidence type="ECO:0000313" key="1">
    <source>
        <dbReference type="EMBL" id="GKU92863.1"/>
    </source>
</evidence>
<accession>A0AAV5I4E6</accession>
<name>A0AAV5I4E6_9ROSI</name>
<evidence type="ECO:0000313" key="2">
    <source>
        <dbReference type="Proteomes" id="UP001054252"/>
    </source>
</evidence>
<dbReference type="AlphaFoldDB" id="A0AAV5I4E6"/>
<comment type="caution">
    <text evidence="1">The sequence shown here is derived from an EMBL/GenBank/DDBJ whole genome shotgun (WGS) entry which is preliminary data.</text>
</comment>
<dbReference type="Proteomes" id="UP001054252">
    <property type="component" value="Unassembled WGS sequence"/>
</dbReference>
<keyword evidence="2" id="KW-1185">Reference proteome</keyword>
<proteinExistence type="predicted"/>
<protein>
    <submittedName>
        <fullName evidence="1">Uncharacterized protein</fullName>
    </submittedName>
</protein>
<gene>
    <name evidence="1" type="ORF">SLEP1_g6531</name>
</gene>
<dbReference type="EMBL" id="BPVZ01000006">
    <property type="protein sequence ID" value="GKU92863.1"/>
    <property type="molecule type" value="Genomic_DNA"/>
</dbReference>
<reference evidence="1 2" key="1">
    <citation type="journal article" date="2021" name="Commun. Biol.">
        <title>The genome of Shorea leprosula (Dipterocarpaceae) highlights the ecological relevance of drought in aseasonal tropical rainforests.</title>
        <authorList>
            <person name="Ng K.K.S."/>
            <person name="Kobayashi M.J."/>
            <person name="Fawcett J.A."/>
            <person name="Hatakeyama M."/>
            <person name="Paape T."/>
            <person name="Ng C.H."/>
            <person name="Ang C.C."/>
            <person name="Tnah L.H."/>
            <person name="Lee C.T."/>
            <person name="Nishiyama T."/>
            <person name="Sese J."/>
            <person name="O'Brien M.J."/>
            <person name="Copetti D."/>
            <person name="Mohd Noor M.I."/>
            <person name="Ong R.C."/>
            <person name="Putra M."/>
            <person name="Sireger I.Z."/>
            <person name="Indrioko S."/>
            <person name="Kosugi Y."/>
            <person name="Izuno A."/>
            <person name="Isagi Y."/>
            <person name="Lee S.L."/>
            <person name="Shimizu K.K."/>
        </authorList>
    </citation>
    <scope>NUCLEOTIDE SEQUENCE [LARGE SCALE GENOMIC DNA]</scope>
    <source>
        <strain evidence="1">214</strain>
    </source>
</reference>
<sequence>MHNFVNNPLATLFVSNVGNYGHGDLGIRGLDLGIRGLGLYKHLQGFIHVIVIMALHMRECHCCSFLGKVNAHSPSDVEVTSNPQCHLCFIPGSFEKPKFGSLNESKSSGTVHGYCSWTLFTPRGPTFNGNLSD</sequence>
<organism evidence="1 2">
    <name type="scientific">Rubroshorea leprosula</name>
    <dbReference type="NCBI Taxonomy" id="152421"/>
    <lineage>
        <taxon>Eukaryota</taxon>
        <taxon>Viridiplantae</taxon>
        <taxon>Streptophyta</taxon>
        <taxon>Embryophyta</taxon>
        <taxon>Tracheophyta</taxon>
        <taxon>Spermatophyta</taxon>
        <taxon>Magnoliopsida</taxon>
        <taxon>eudicotyledons</taxon>
        <taxon>Gunneridae</taxon>
        <taxon>Pentapetalae</taxon>
        <taxon>rosids</taxon>
        <taxon>malvids</taxon>
        <taxon>Malvales</taxon>
        <taxon>Dipterocarpaceae</taxon>
        <taxon>Rubroshorea</taxon>
    </lineage>
</organism>